<evidence type="ECO:0000313" key="3">
    <source>
        <dbReference type="Proteomes" id="UP000466794"/>
    </source>
</evidence>
<reference evidence="2 3" key="1">
    <citation type="submission" date="2019-12" db="EMBL/GenBank/DDBJ databases">
        <title>Nocardia sp. nov. ET3-3 isolated from soil.</title>
        <authorList>
            <person name="Kanchanasin P."/>
            <person name="Tanasupawat S."/>
            <person name="Yuki M."/>
            <person name="Kudo T."/>
        </authorList>
    </citation>
    <scope>NUCLEOTIDE SEQUENCE [LARGE SCALE GENOMIC DNA]</scope>
    <source>
        <strain evidence="2 3">ET3-3</strain>
    </source>
</reference>
<organism evidence="2 3">
    <name type="scientific">Nocardia terrae</name>
    <dbReference type="NCBI Taxonomy" id="2675851"/>
    <lineage>
        <taxon>Bacteria</taxon>
        <taxon>Bacillati</taxon>
        <taxon>Actinomycetota</taxon>
        <taxon>Actinomycetes</taxon>
        <taxon>Mycobacteriales</taxon>
        <taxon>Nocardiaceae</taxon>
        <taxon>Nocardia</taxon>
    </lineage>
</organism>
<name>A0A7K1UPR2_9NOCA</name>
<dbReference type="Gene3D" id="3.30.200.20">
    <property type="entry name" value="Phosphorylase Kinase, domain 1"/>
    <property type="match status" value="1"/>
</dbReference>
<protein>
    <submittedName>
        <fullName evidence="2">Phosphotransferase</fullName>
    </submittedName>
</protein>
<sequence>MNFDGENGWDSRATLVDERWVERRPRRAEVEAQLVRETRMMPWLAPRLPLAVPVPAVVGEAPLVVRHRLIRGEPIEDYTAENGNAIGHFLRTLHDTPPAEIMALGLPGADHTHRERNWAMDRCRREVLPLLPDSLTAAAAALLDRIPAFPADTVVHADLGPDHVLAEEGWISGVIDFGDAHLGDPAIDLAWALFDTSPEFADAVAETYGVTPELRARAERWHQLGPWYEVLRGLDTEDPAMIRSGTAGVVERLRSSAAAERMTARAQSGAYDDVIAPGRKGEAWR</sequence>
<dbReference type="PANTHER" id="PTHR21310">
    <property type="entry name" value="AMINOGLYCOSIDE PHOSPHOTRANSFERASE-RELATED-RELATED"/>
    <property type="match status" value="1"/>
</dbReference>
<keyword evidence="2" id="KW-0808">Transferase</keyword>
<evidence type="ECO:0000313" key="2">
    <source>
        <dbReference type="EMBL" id="MVU76314.1"/>
    </source>
</evidence>
<dbReference type="EMBL" id="WRPP01000001">
    <property type="protein sequence ID" value="MVU76314.1"/>
    <property type="molecule type" value="Genomic_DNA"/>
</dbReference>
<dbReference type="InterPro" id="IPR011009">
    <property type="entry name" value="Kinase-like_dom_sf"/>
</dbReference>
<dbReference type="GO" id="GO:0016740">
    <property type="term" value="F:transferase activity"/>
    <property type="evidence" value="ECO:0007669"/>
    <property type="project" value="UniProtKB-KW"/>
</dbReference>
<dbReference type="InterPro" id="IPR051678">
    <property type="entry name" value="AGP_Transferase"/>
</dbReference>
<gene>
    <name evidence="2" type="ORF">GPX89_03540</name>
</gene>
<evidence type="ECO:0000259" key="1">
    <source>
        <dbReference type="Pfam" id="PF01636"/>
    </source>
</evidence>
<dbReference type="Proteomes" id="UP000466794">
    <property type="component" value="Unassembled WGS sequence"/>
</dbReference>
<comment type="caution">
    <text evidence="2">The sequence shown here is derived from an EMBL/GenBank/DDBJ whole genome shotgun (WGS) entry which is preliminary data.</text>
</comment>
<keyword evidence="3" id="KW-1185">Reference proteome</keyword>
<dbReference type="RefSeq" id="WP_328601471.1">
    <property type="nucleotide sequence ID" value="NZ_WRPP01000001.1"/>
</dbReference>
<dbReference type="AlphaFoldDB" id="A0A7K1UPR2"/>
<accession>A0A7K1UPR2</accession>
<feature type="domain" description="Aminoglycoside phosphotransferase" evidence="1">
    <location>
        <begin position="7"/>
        <end position="216"/>
    </location>
</feature>
<dbReference type="InterPro" id="IPR002575">
    <property type="entry name" value="Aminoglycoside_PTrfase"/>
</dbReference>
<dbReference type="PANTHER" id="PTHR21310:SF15">
    <property type="entry name" value="AMINOGLYCOSIDE PHOSPHOTRANSFERASE DOMAIN-CONTAINING PROTEIN"/>
    <property type="match status" value="1"/>
</dbReference>
<dbReference type="Pfam" id="PF01636">
    <property type="entry name" value="APH"/>
    <property type="match status" value="1"/>
</dbReference>
<proteinExistence type="predicted"/>
<dbReference type="Gene3D" id="3.90.1200.10">
    <property type="match status" value="1"/>
</dbReference>
<dbReference type="SUPFAM" id="SSF56112">
    <property type="entry name" value="Protein kinase-like (PK-like)"/>
    <property type="match status" value="1"/>
</dbReference>